<sequence length="24" mass="2741">MPPYSGSIQVASCYESMCAYFHRL</sequence>
<protein>
    <submittedName>
        <fullName evidence="1">Uncharacterized protein</fullName>
    </submittedName>
</protein>
<evidence type="ECO:0000313" key="1">
    <source>
        <dbReference type="EMBL" id="JAD38720.1"/>
    </source>
</evidence>
<accession>A0A0A8ZPP6</accession>
<reference evidence="1" key="1">
    <citation type="submission" date="2014-09" db="EMBL/GenBank/DDBJ databases">
        <authorList>
            <person name="Magalhaes I.L.F."/>
            <person name="Oliveira U."/>
            <person name="Santos F.R."/>
            <person name="Vidigal T.H.D.A."/>
            <person name="Brescovit A.D."/>
            <person name="Santos A.J."/>
        </authorList>
    </citation>
    <scope>NUCLEOTIDE SEQUENCE</scope>
    <source>
        <tissue evidence="1">Shoot tissue taken approximately 20 cm above the soil surface</tissue>
    </source>
</reference>
<dbReference type="EMBL" id="GBRH01259175">
    <property type="protein sequence ID" value="JAD38720.1"/>
    <property type="molecule type" value="Transcribed_RNA"/>
</dbReference>
<organism evidence="1">
    <name type="scientific">Arundo donax</name>
    <name type="common">Giant reed</name>
    <name type="synonym">Donax arundinaceus</name>
    <dbReference type="NCBI Taxonomy" id="35708"/>
    <lineage>
        <taxon>Eukaryota</taxon>
        <taxon>Viridiplantae</taxon>
        <taxon>Streptophyta</taxon>
        <taxon>Embryophyta</taxon>
        <taxon>Tracheophyta</taxon>
        <taxon>Spermatophyta</taxon>
        <taxon>Magnoliopsida</taxon>
        <taxon>Liliopsida</taxon>
        <taxon>Poales</taxon>
        <taxon>Poaceae</taxon>
        <taxon>PACMAD clade</taxon>
        <taxon>Arundinoideae</taxon>
        <taxon>Arundineae</taxon>
        <taxon>Arundo</taxon>
    </lineage>
</organism>
<proteinExistence type="predicted"/>
<dbReference type="AlphaFoldDB" id="A0A0A8ZPP6"/>
<name>A0A0A8ZPP6_ARUDO</name>
<reference evidence="1" key="2">
    <citation type="journal article" date="2015" name="Data Brief">
        <title>Shoot transcriptome of the giant reed, Arundo donax.</title>
        <authorList>
            <person name="Barrero R.A."/>
            <person name="Guerrero F.D."/>
            <person name="Moolhuijzen P."/>
            <person name="Goolsby J.A."/>
            <person name="Tidwell J."/>
            <person name="Bellgard S.E."/>
            <person name="Bellgard M.I."/>
        </authorList>
    </citation>
    <scope>NUCLEOTIDE SEQUENCE</scope>
    <source>
        <tissue evidence="1">Shoot tissue taken approximately 20 cm above the soil surface</tissue>
    </source>
</reference>